<dbReference type="InterPro" id="IPR029016">
    <property type="entry name" value="GAF-like_dom_sf"/>
</dbReference>
<proteinExistence type="predicted"/>
<dbReference type="GO" id="GO:0071111">
    <property type="term" value="F:cyclic-guanylate-specific phosphodiesterase activity"/>
    <property type="evidence" value="ECO:0007669"/>
    <property type="project" value="InterPro"/>
</dbReference>
<sequence length="818" mass="95425">MEFLLIGLTLDSEGHILTCNRNFLKLTGYSLEELRGKKLCDFLFEAYCREKFGKTLGDLKETTYDFETILIKKDKSPLYVQGKIKRVLKDSRRYYLLSGSDITVLKTLERGYKLVRTINTIITKASNEEEVFEKLGHSLVEDLGLRFVWVGVPDFEKGYVKPLFRFGYEEGFLDEIRIPIDPTLSEGKDFQLEAIRERRIIINPDTRSNQFFTDFRESYLQRGYFSGLSIPLYINGELRYLLTLFSHEPFYFDLIQEELFKELKEDLEFALERIIKEQNLKLISTALENSDLCLIITDEKGKILYVNPEVCLITGYLEEELIGKSVNFLLVKDSTSEGQENIEFLFEEFKFPTKVMWRRKDGEIIYVEQKAIPVDLESGKKRIVFVVRDLTLITHLIESLEKEKNYDSLTGAFTLRALIEKIKLILPHLKSQALFIVLDLYQFTYINDLYGFSAGDKILRTLTERFKKTFENKGYIARVSADEFLIFLIEFAIAFSDLIELIITTPIKLDKDEIILKYNLGIAIYPLDGEDPEELYLKASSACKLAYKEGPNVIKFYLPEIDLFIKSNLDKERLIEEALKNNYFHFYFQPYFDMQNYLISGAEALIRIIKPDGEIIPPSVFIENLEKSIYRRDFEVWAIKSLVQKVNNWKIPLGLNLYPDTFSDKTFWEEVSSDLETLEGKLVLEITERGFIKNPEEIVKLIYYLKERFPKLKLALDDFGTGYSSLNYLRRIPLDYLKIDLTFIREIHTEDKIRGIVKTIIDLAHILGAKALAEGVETQEQLQILDIMGCDFVQGFYFSKPLSEEEFIKKYLLKKIVN</sequence>
<accession>A0A2N7PIM6</accession>
<dbReference type="InterPro" id="IPR043128">
    <property type="entry name" value="Rev_trsase/Diguanyl_cyclase"/>
</dbReference>
<dbReference type="Gene3D" id="3.20.20.450">
    <property type="entry name" value="EAL domain"/>
    <property type="match status" value="1"/>
</dbReference>
<dbReference type="PANTHER" id="PTHR33121">
    <property type="entry name" value="CYCLIC DI-GMP PHOSPHODIESTERASE PDEF"/>
    <property type="match status" value="1"/>
</dbReference>
<dbReference type="CDD" id="cd01949">
    <property type="entry name" value="GGDEF"/>
    <property type="match status" value="1"/>
</dbReference>
<dbReference type="PANTHER" id="PTHR33121:SF71">
    <property type="entry name" value="OXYGEN SENSOR PROTEIN DOSP"/>
    <property type="match status" value="1"/>
</dbReference>
<feature type="domain" description="PAS" evidence="1">
    <location>
        <begin position="8"/>
        <end position="45"/>
    </location>
</feature>
<dbReference type="Proteomes" id="UP000235731">
    <property type="component" value="Unassembled WGS sequence"/>
</dbReference>
<dbReference type="SMART" id="SM00091">
    <property type="entry name" value="PAS"/>
    <property type="match status" value="2"/>
</dbReference>
<dbReference type="InterPro" id="IPR000014">
    <property type="entry name" value="PAS"/>
</dbReference>
<dbReference type="SUPFAM" id="SSF55073">
    <property type="entry name" value="Nucleotide cyclase"/>
    <property type="match status" value="1"/>
</dbReference>
<dbReference type="AlphaFoldDB" id="A0A2N7PIM6"/>
<name>A0A2N7PIM6_9BACT</name>
<dbReference type="PROSITE" id="PS50887">
    <property type="entry name" value="GGDEF"/>
    <property type="match status" value="1"/>
</dbReference>
<dbReference type="SUPFAM" id="SSF141868">
    <property type="entry name" value="EAL domain-like"/>
    <property type="match status" value="1"/>
</dbReference>
<evidence type="ECO:0000313" key="5">
    <source>
        <dbReference type="Proteomes" id="UP000235731"/>
    </source>
</evidence>
<evidence type="ECO:0000259" key="2">
    <source>
        <dbReference type="PROSITE" id="PS50883"/>
    </source>
</evidence>
<dbReference type="Pfam" id="PF13426">
    <property type="entry name" value="PAS_9"/>
    <property type="match status" value="2"/>
</dbReference>
<dbReference type="Pfam" id="PF00990">
    <property type="entry name" value="GGDEF"/>
    <property type="match status" value="1"/>
</dbReference>
<dbReference type="CDD" id="cd01948">
    <property type="entry name" value="EAL"/>
    <property type="match status" value="1"/>
</dbReference>
<evidence type="ECO:0008006" key="6">
    <source>
        <dbReference type="Google" id="ProtNLM"/>
    </source>
</evidence>
<reference evidence="4 5" key="1">
    <citation type="submission" date="2018-01" db="EMBL/GenBank/DDBJ databases">
        <title>Metagenomic assembled genomes from two thermal pools in the Uzon Caldera, Kamchatka, Russia.</title>
        <authorList>
            <person name="Wilkins L."/>
            <person name="Ettinger C."/>
        </authorList>
    </citation>
    <scope>NUCLEOTIDE SEQUENCE [LARGE SCALE GENOMIC DNA]</scope>
    <source>
        <strain evidence="4">ZAV-15</strain>
    </source>
</reference>
<dbReference type="SMART" id="SM00267">
    <property type="entry name" value="GGDEF"/>
    <property type="match status" value="1"/>
</dbReference>
<dbReference type="InterPro" id="IPR000160">
    <property type="entry name" value="GGDEF_dom"/>
</dbReference>
<dbReference type="Gene3D" id="3.30.450.40">
    <property type="match status" value="1"/>
</dbReference>
<evidence type="ECO:0000313" key="4">
    <source>
        <dbReference type="EMBL" id="PMP61485.1"/>
    </source>
</evidence>
<dbReference type="Gene3D" id="3.30.450.20">
    <property type="entry name" value="PAS domain"/>
    <property type="match status" value="2"/>
</dbReference>
<dbReference type="InterPro" id="IPR050706">
    <property type="entry name" value="Cyclic-di-GMP_PDE-like"/>
</dbReference>
<dbReference type="NCBIfam" id="TIGR00254">
    <property type="entry name" value="GGDEF"/>
    <property type="match status" value="1"/>
</dbReference>
<gene>
    <name evidence="4" type="ORF">C0197_05480</name>
</gene>
<evidence type="ECO:0000259" key="1">
    <source>
        <dbReference type="PROSITE" id="PS50112"/>
    </source>
</evidence>
<organism evidence="4 5">
    <name type="scientific">Caldimicrobium thiodismutans</name>
    <dbReference type="NCBI Taxonomy" id="1653476"/>
    <lineage>
        <taxon>Bacteria</taxon>
        <taxon>Pseudomonadati</taxon>
        <taxon>Thermodesulfobacteriota</taxon>
        <taxon>Thermodesulfobacteria</taxon>
        <taxon>Thermodesulfobacteriales</taxon>
        <taxon>Thermodesulfobacteriaceae</taxon>
        <taxon>Caldimicrobium</taxon>
    </lineage>
</organism>
<dbReference type="InterPro" id="IPR035919">
    <property type="entry name" value="EAL_sf"/>
</dbReference>
<dbReference type="PROSITE" id="PS50883">
    <property type="entry name" value="EAL"/>
    <property type="match status" value="1"/>
</dbReference>
<dbReference type="InterPro" id="IPR003018">
    <property type="entry name" value="GAF"/>
</dbReference>
<feature type="domain" description="GGDEF" evidence="3">
    <location>
        <begin position="431"/>
        <end position="559"/>
    </location>
</feature>
<protein>
    <recommendedName>
        <fullName evidence="6">Diguanylate cyclase</fullName>
    </recommendedName>
</protein>
<dbReference type="InterPro" id="IPR029787">
    <property type="entry name" value="Nucleotide_cyclase"/>
</dbReference>
<comment type="caution">
    <text evidence="4">The sequence shown here is derived from an EMBL/GenBank/DDBJ whole genome shotgun (WGS) entry which is preliminary data.</text>
</comment>
<dbReference type="PROSITE" id="PS50112">
    <property type="entry name" value="PAS"/>
    <property type="match status" value="2"/>
</dbReference>
<dbReference type="Pfam" id="PF00563">
    <property type="entry name" value="EAL"/>
    <property type="match status" value="1"/>
</dbReference>
<evidence type="ECO:0000259" key="3">
    <source>
        <dbReference type="PROSITE" id="PS50887"/>
    </source>
</evidence>
<dbReference type="Gene3D" id="3.30.70.270">
    <property type="match status" value="1"/>
</dbReference>
<dbReference type="EMBL" id="PNIE01000080">
    <property type="protein sequence ID" value="PMP61485.1"/>
    <property type="molecule type" value="Genomic_DNA"/>
</dbReference>
<dbReference type="Pfam" id="PF13185">
    <property type="entry name" value="GAF_2"/>
    <property type="match status" value="1"/>
</dbReference>
<dbReference type="CDD" id="cd00130">
    <property type="entry name" value="PAS"/>
    <property type="match status" value="2"/>
</dbReference>
<dbReference type="SUPFAM" id="SSF55781">
    <property type="entry name" value="GAF domain-like"/>
    <property type="match status" value="1"/>
</dbReference>
<dbReference type="InterPro" id="IPR001633">
    <property type="entry name" value="EAL_dom"/>
</dbReference>
<dbReference type="NCBIfam" id="TIGR00229">
    <property type="entry name" value="sensory_box"/>
    <property type="match status" value="2"/>
</dbReference>
<feature type="domain" description="PAS" evidence="1">
    <location>
        <begin position="279"/>
        <end position="325"/>
    </location>
</feature>
<dbReference type="SMART" id="SM00086">
    <property type="entry name" value="PAC"/>
    <property type="match status" value="2"/>
</dbReference>
<dbReference type="SMART" id="SM00052">
    <property type="entry name" value="EAL"/>
    <property type="match status" value="1"/>
</dbReference>
<dbReference type="SUPFAM" id="SSF55785">
    <property type="entry name" value="PYP-like sensor domain (PAS domain)"/>
    <property type="match status" value="2"/>
</dbReference>
<dbReference type="InterPro" id="IPR035965">
    <property type="entry name" value="PAS-like_dom_sf"/>
</dbReference>
<dbReference type="InterPro" id="IPR001610">
    <property type="entry name" value="PAC"/>
</dbReference>
<feature type="domain" description="EAL" evidence="2">
    <location>
        <begin position="568"/>
        <end position="815"/>
    </location>
</feature>